<gene>
    <name evidence="1" type="ORF">FCALED_LOCUS13162</name>
</gene>
<dbReference type="EMBL" id="CAJVPQ010007269">
    <property type="protein sequence ID" value="CAG8694872.1"/>
    <property type="molecule type" value="Genomic_DNA"/>
</dbReference>
<feature type="non-terminal residue" evidence="1">
    <location>
        <position position="1"/>
    </location>
</feature>
<name>A0A9N9EUK5_9GLOM</name>
<proteinExistence type="predicted"/>
<evidence type="ECO:0000313" key="2">
    <source>
        <dbReference type="Proteomes" id="UP000789570"/>
    </source>
</evidence>
<dbReference type="OrthoDB" id="2404394at2759"/>
<keyword evidence="2" id="KW-1185">Reference proteome</keyword>
<accession>A0A9N9EUK5</accession>
<comment type="caution">
    <text evidence="1">The sequence shown here is derived from an EMBL/GenBank/DDBJ whole genome shotgun (WGS) entry which is preliminary data.</text>
</comment>
<dbReference type="AlphaFoldDB" id="A0A9N9EUK5"/>
<protein>
    <submittedName>
        <fullName evidence="1">4830_t:CDS:1</fullName>
    </submittedName>
</protein>
<sequence>RYIELPFQSENTISQDRTDKWIMINMSIYYLEYKCYISLKTSNDQVIRNLVQEAIEQIFKNKYYACHTEFHDKSLYAVGCIFSTETQKICGVEIQEFIYRLNKLEKIELQNFLDEFS</sequence>
<reference evidence="1" key="1">
    <citation type="submission" date="2021-06" db="EMBL/GenBank/DDBJ databases">
        <authorList>
            <person name="Kallberg Y."/>
            <person name="Tangrot J."/>
            <person name="Rosling A."/>
        </authorList>
    </citation>
    <scope>NUCLEOTIDE SEQUENCE</scope>
    <source>
        <strain evidence="1">UK204</strain>
    </source>
</reference>
<organism evidence="1 2">
    <name type="scientific">Funneliformis caledonium</name>
    <dbReference type="NCBI Taxonomy" id="1117310"/>
    <lineage>
        <taxon>Eukaryota</taxon>
        <taxon>Fungi</taxon>
        <taxon>Fungi incertae sedis</taxon>
        <taxon>Mucoromycota</taxon>
        <taxon>Glomeromycotina</taxon>
        <taxon>Glomeromycetes</taxon>
        <taxon>Glomerales</taxon>
        <taxon>Glomeraceae</taxon>
        <taxon>Funneliformis</taxon>
    </lineage>
</organism>
<evidence type="ECO:0000313" key="1">
    <source>
        <dbReference type="EMBL" id="CAG8694872.1"/>
    </source>
</evidence>
<dbReference type="Proteomes" id="UP000789570">
    <property type="component" value="Unassembled WGS sequence"/>
</dbReference>